<protein>
    <submittedName>
        <fullName evidence="1">Uncharacterized protein</fullName>
    </submittedName>
</protein>
<organism evidence="1">
    <name type="scientific">viral metagenome</name>
    <dbReference type="NCBI Taxonomy" id="1070528"/>
    <lineage>
        <taxon>unclassified sequences</taxon>
        <taxon>metagenomes</taxon>
        <taxon>organismal metagenomes</taxon>
    </lineage>
</organism>
<dbReference type="EMBL" id="MN739460">
    <property type="protein sequence ID" value="QHT05800.1"/>
    <property type="molecule type" value="Genomic_DNA"/>
</dbReference>
<accession>A0A6C0CPL2</accession>
<proteinExistence type="predicted"/>
<dbReference type="AlphaFoldDB" id="A0A6C0CPL2"/>
<sequence>MEKPNITIKKMKFIYNALENGWSVKKKKDLYIFSKNHEGKKEVFLDEYLKRFMVTNMDFNNTFIK</sequence>
<evidence type="ECO:0000313" key="1">
    <source>
        <dbReference type="EMBL" id="QHT05800.1"/>
    </source>
</evidence>
<name>A0A6C0CPL2_9ZZZZ</name>
<reference evidence="1" key="1">
    <citation type="journal article" date="2020" name="Nature">
        <title>Giant virus diversity and host interactions through global metagenomics.</title>
        <authorList>
            <person name="Schulz F."/>
            <person name="Roux S."/>
            <person name="Paez-Espino D."/>
            <person name="Jungbluth S."/>
            <person name="Walsh D.A."/>
            <person name="Denef V.J."/>
            <person name="McMahon K.D."/>
            <person name="Konstantinidis K.T."/>
            <person name="Eloe-Fadrosh E.A."/>
            <person name="Kyrpides N.C."/>
            <person name="Woyke T."/>
        </authorList>
    </citation>
    <scope>NUCLEOTIDE SEQUENCE</scope>
    <source>
        <strain evidence="1">GVMAG-M-3300021425-14</strain>
    </source>
</reference>